<gene>
    <name evidence="2" type="ORF">FHS54_001653</name>
</gene>
<dbReference type="InterPro" id="IPR029052">
    <property type="entry name" value="Metallo-depent_PP-like"/>
</dbReference>
<dbReference type="Proteomes" id="UP000576821">
    <property type="component" value="Unassembled WGS sequence"/>
</dbReference>
<keyword evidence="2" id="KW-0378">Hydrolase</keyword>
<dbReference type="RefSeq" id="WP_167303289.1">
    <property type="nucleotide sequence ID" value="NZ_JAASQR010000002.1"/>
</dbReference>
<name>A0A846M3B7_9SPHN</name>
<organism evidence="2 3">
    <name type="scientific">Sphingobium vermicomposti</name>
    <dbReference type="NCBI Taxonomy" id="529005"/>
    <lineage>
        <taxon>Bacteria</taxon>
        <taxon>Pseudomonadati</taxon>
        <taxon>Pseudomonadota</taxon>
        <taxon>Alphaproteobacteria</taxon>
        <taxon>Sphingomonadales</taxon>
        <taxon>Sphingomonadaceae</taxon>
        <taxon>Sphingobium</taxon>
    </lineage>
</organism>
<evidence type="ECO:0000259" key="1">
    <source>
        <dbReference type="Pfam" id="PF00149"/>
    </source>
</evidence>
<dbReference type="EC" id="3.1.3.16" evidence="2"/>
<evidence type="ECO:0000313" key="3">
    <source>
        <dbReference type="Proteomes" id="UP000576821"/>
    </source>
</evidence>
<protein>
    <submittedName>
        <fullName evidence="2">Serine/threonine protein phosphatase 1</fullName>
        <ecNumber evidence="2">3.1.3.16</ecNumber>
    </submittedName>
</protein>
<comment type="caution">
    <text evidence="2">The sequence shown here is derived from an EMBL/GenBank/DDBJ whole genome shotgun (WGS) entry which is preliminary data.</text>
</comment>
<dbReference type="InterPro" id="IPR004843">
    <property type="entry name" value="Calcineurin-like_PHP"/>
</dbReference>
<dbReference type="Gene3D" id="3.60.21.10">
    <property type="match status" value="1"/>
</dbReference>
<dbReference type="PANTHER" id="PTHR42850:SF4">
    <property type="entry name" value="ZINC-DEPENDENT ENDOPOLYPHOSPHATASE"/>
    <property type="match status" value="1"/>
</dbReference>
<dbReference type="GO" id="GO:0110154">
    <property type="term" value="P:RNA decapping"/>
    <property type="evidence" value="ECO:0007669"/>
    <property type="project" value="TreeGrafter"/>
</dbReference>
<dbReference type="EMBL" id="JAASQR010000002">
    <property type="protein sequence ID" value="NIJ16687.1"/>
    <property type="molecule type" value="Genomic_DNA"/>
</dbReference>
<dbReference type="GO" id="GO:0005737">
    <property type="term" value="C:cytoplasm"/>
    <property type="evidence" value="ECO:0007669"/>
    <property type="project" value="TreeGrafter"/>
</dbReference>
<dbReference type="PANTHER" id="PTHR42850">
    <property type="entry name" value="METALLOPHOSPHOESTERASE"/>
    <property type="match status" value="1"/>
</dbReference>
<dbReference type="GO" id="GO:0004722">
    <property type="term" value="F:protein serine/threonine phosphatase activity"/>
    <property type="evidence" value="ECO:0007669"/>
    <property type="project" value="UniProtKB-EC"/>
</dbReference>
<reference evidence="2 3" key="1">
    <citation type="submission" date="2020-03" db="EMBL/GenBank/DDBJ databases">
        <title>Genomic Encyclopedia of Type Strains, Phase IV (KMG-IV): sequencing the most valuable type-strain genomes for metagenomic binning, comparative biology and taxonomic classification.</title>
        <authorList>
            <person name="Goeker M."/>
        </authorList>
    </citation>
    <scope>NUCLEOTIDE SEQUENCE [LARGE SCALE GENOMIC DNA]</scope>
    <source>
        <strain evidence="2 3">DSM 21299</strain>
    </source>
</reference>
<dbReference type="Pfam" id="PF00149">
    <property type="entry name" value="Metallophos"/>
    <property type="match status" value="1"/>
</dbReference>
<feature type="domain" description="Calcineurin-like phosphoesterase" evidence="1">
    <location>
        <begin position="23"/>
        <end position="212"/>
    </location>
</feature>
<proteinExistence type="predicted"/>
<accession>A0A846M3B7</accession>
<dbReference type="InterPro" id="IPR050126">
    <property type="entry name" value="Ap4A_hydrolase"/>
</dbReference>
<dbReference type="SUPFAM" id="SSF56300">
    <property type="entry name" value="Metallo-dependent phosphatases"/>
    <property type="match status" value="1"/>
</dbReference>
<keyword evidence="3" id="KW-1185">Reference proteome</keyword>
<sequence>MLNFLRRRPQPRNTLSSVGDDVRVYAIGDIHGRLDLFDRLMDMIAQDEANRPPLPRQLILLGDLIDRGPQSAQMIDRAMTLAQSVDNVSFIKGNHEELFIAASSGSAQHAGFFRRIGGVETLSSYGLPVRECAAMDDSALAQWMLAHIPRDHVDFVDQFEDMLTIGDYLFVHAGIRPRVRLDAQRPADLRWIRGEFLTHGGDHGRMIVHGHSISDDVDEQSNRIGIDTGAWRSGKLSALGLQGTERWFLQT</sequence>
<evidence type="ECO:0000313" key="2">
    <source>
        <dbReference type="EMBL" id="NIJ16687.1"/>
    </source>
</evidence>
<dbReference type="AlphaFoldDB" id="A0A846M3B7"/>
<dbReference type="GO" id="GO:0008803">
    <property type="term" value="F:bis(5'-nucleosyl)-tetraphosphatase (symmetrical) activity"/>
    <property type="evidence" value="ECO:0007669"/>
    <property type="project" value="TreeGrafter"/>
</dbReference>